<dbReference type="EMBL" id="JAHRIQ010003657">
    <property type="protein sequence ID" value="MEQ2222566.1"/>
    <property type="molecule type" value="Genomic_DNA"/>
</dbReference>
<comment type="caution">
    <text evidence="1">The sequence shown here is derived from an EMBL/GenBank/DDBJ whole genome shotgun (WGS) entry which is preliminary data.</text>
</comment>
<name>A0ABV0SR34_9TELE</name>
<evidence type="ECO:0000313" key="1">
    <source>
        <dbReference type="EMBL" id="MEQ2222566.1"/>
    </source>
</evidence>
<protein>
    <submittedName>
        <fullName evidence="1">Uncharacterized protein</fullName>
    </submittedName>
</protein>
<sequence>MSLQQSRSASPYLSVLVCNSLIVKSCSPCGSSFQNQTCSNSDMLRFFWWRTGGANLHSQITARMFM</sequence>
<accession>A0ABV0SR34</accession>
<gene>
    <name evidence="1" type="ORF">ILYODFUR_027598</name>
</gene>
<keyword evidence="2" id="KW-1185">Reference proteome</keyword>
<reference evidence="1 2" key="1">
    <citation type="submission" date="2021-06" db="EMBL/GenBank/DDBJ databases">
        <authorList>
            <person name="Palmer J.M."/>
        </authorList>
    </citation>
    <scope>NUCLEOTIDE SEQUENCE [LARGE SCALE GENOMIC DNA]</scope>
    <source>
        <strain evidence="2">if_2019</strain>
        <tissue evidence="1">Muscle</tissue>
    </source>
</reference>
<dbReference type="Proteomes" id="UP001482620">
    <property type="component" value="Unassembled WGS sequence"/>
</dbReference>
<proteinExistence type="predicted"/>
<evidence type="ECO:0000313" key="2">
    <source>
        <dbReference type="Proteomes" id="UP001482620"/>
    </source>
</evidence>
<organism evidence="1 2">
    <name type="scientific">Ilyodon furcidens</name>
    <name type="common">goldbreast splitfin</name>
    <dbReference type="NCBI Taxonomy" id="33524"/>
    <lineage>
        <taxon>Eukaryota</taxon>
        <taxon>Metazoa</taxon>
        <taxon>Chordata</taxon>
        <taxon>Craniata</taxon>
        <taxon>Vertebrata</taxon>
        <taxon>Euteleostomi</taxon>
        <taxon>Actinopterygii</taxon>
        <taxon>Neopterygii</taxon>
        <taxon>Teleostei</taxon>
        <taxon>Neoteleostei</taxon>
        <taxon>Acanthomorphata</taxon>
        <taxon>Ovalentaria</taxon>
        <taxon>Atherinomorphae</taxon>
        <taxon>Cyprinodontiformes</taxon>
        <taxon>Goodeidae</taxon>
        <taxon>Ilyodon</taxon>
    </lineage>
</organism>